<evidence type="ECO:0000256" key="3">
    <source>
        <dbReference type="ARBA" id="ARBA00022723"/>
    </source>
</evidence>
<dbReference type="EMBL" id="VJMH01006154">
    <property type="protein sequence ID" value="KAF0691329.1"/>
    <property type="molecule type" value="Genomic_DNA"/>
</dbReference>
<accession>A0A485L7R6</accession>
<evidence type="ECO:0000313" key="9">
    <source>
        <dbReference type="EMBL" id="VFT94173.1"/>
    </source>
</evidence>
<evidence type="ECO:0000313" key="8">
    <source>
        <dbReference type="EMBL" id="KAF0691329.1"/>
    </source>
</evidence>
<reference evidence="8" key="2">
    <citation type="submission" date="2019-06" db="EMBL/GenBank/DDBJ databases">
        <title>Genomics analysis of Aphanomyces spp. identifies a new class of oomycete effector associated with host adaptation.</title>
        <authorList>
            <person name="Gaulin E."/>
        </authorList>
    </citation>
    <scope>NUCLEOTIDE SEQUENCE</scope>
    <source>
        <strain evidence="8">CBS 578.67</strain>
    </source>
</reference>
<dbReference type="AlphaFoldDB" id="A0A485L7R6"/>
<dbReference type="OrthoDB" id="282270at2759"/>
<dbReference type="GO" id="GO:0006283">
    <property type="term" value="P:transcription-coupled nucleotide-excision repair"/>
    <property type="evidence" value="ECO:0007669"/>
    <property type="project" value="TreeGrafter"/>
</dbReference>
<evidence type="ECO:0000256" key="1">
    <source>
        <dbReference type="ARBA" id="ARBA00008925"/>
    </source>
</evidence>
<reference evidence="9 10" key="1">
    <citation type="submission" date="2019-03" db="EMBL/GenBank/DDBJ databases">
        <authorList>
            <person name="Gaulin E."/>
            <person name="Dumas B."/>
        </authorList>
    </citation>
    <scope>NUCLEOTIDE SEQUENCE [LARGE SCALE GENOMIC DNA]</scope>
    <source>
        <strain evidence="9">CBS 568.67</strain>
    </source>
</reference>
<dbReference type="Proteomes" id="UP000332933">
    <property type="component" value="Unassembled WGS sequence"/>
</dbReference>
<dbReference type="SMART" id="SM00661">
    <property type="entry name" value="RPOL9"/>
    <property type="match status" value="1"/>
</dbReference>
<name>A0A485L7R6_9STRA</name>
<dbReference type="Gene3D" id="2.20.25.10">
    <property type="match status" value="2"/>
</dbReference>
<evidence type="ECO:0000256" key="4">
    <source>
        <dbReference type="ARBA" id="ARBA00022833"/>
    </source>
</evidence>
<sequence>MSTAGMRFCRECNNMLYPSQDRELKRLTFTCRNCGHNEEVPESCIYVNKLVKDSRNQMDVLPEDIIDDPTLQRDYDVNCPVCGGQGAAFIRSHDGVKQSTLALIWICLNRDCQTDDHGNRLPTHRWMEEIYR</sequence>
<dbReference type="PANTHER" id="PTHR11239">
    <property type="entry name" value="DNA-DIRECTED RNA POLYMERASE"/>
    <property type="match status" value="1"/>
</dbReference>
<keyword evidence="2" id="KW-0240">DNA-directed RNA polymerase</keyword>
<feature type="domain" description="DNA-directed RNA polymerase II subunit RPB9-like zinc ribbon" evidence="7">
    <location>
        <begin position="7"/>
        <end position="61"/>
    </location>
</feature>
<evidence type="ECO:0000256" key="5">
    <source>
        <dbReference type="ARBA" id="ARBA00023163"/>
    </source>
</evidence>
<evidence type="ECO:0000256" key="6">
    <source>
        <dbReference type="ARBA" id="ARBA00023242"/>
    </source>
</evidence>
<evidence type="ECO:0000259" key="7">
    <source>
        <dbReference type="SMART" id="SM00661"/>
    </source>
</evidence>
<dbReference type="InterPro" id="IPR012164">
    <property type="entry name" value="Rpa12/Rpb9/Rpc10/TFS"/>
</dbReference>
<proteinExistence type="inferred from homology"/>
<dbReference type="SUPFAM" id="SSF57783">
    <property type="entry name" value="Zinc beta-ribbon"/>
    <property type="match status" value="1"/>
</dbReference>
<dbReference type="EMBL" id="CAADRA010006175">
    <property type="protein sequence ID" value="VFT94173.1"/>
    <property type="molecule type" value="Genomic_DNA"/>
</dbReference>
<dbReference type="GO" id="GO:0006367">
    <property type="term" value="P:transcription initiation at RNA polymerase II promoter"/>
    <property type="evidence" value="ECO:0007669"/>
    <property type="project" value="TreeGrafter"/>
</dbReference>
<dbReference type="PROSITE" id="PS01030">
    <property type="entry name" value="RNA_POL_M_15KD"/>
    <property type="match status" value="1"/>
</dbReference>
<dbReference type="GO" id="GO:0001193">
    <property type="term" value="P:maintenance of transcriptional fidelity during transcription elongation by RNA polymerase II"/>
    <property type="evidence" value="ECO:0007669"/>
    <property type="project" value="TreeGrafter"/>
</dbReference>
<dbReference type="InterPro" id="IPR001529">
    <property type="entry name" value="Zn_ribbon_RPB9"/>
</dbReference>
<dbReference type="GO" id="GO:0005665">
    <property type="term" value="C:RNA polymerase II, core complex"/>
    <property type="evidence" value="ECO:0007669"/>
    <property type="project" value="TreeGrafter"/>
</dbReference>
<evidence type="ECO:0000256" key="2">
    <source>
        <dbReference type="ARBA" id="ARBA00022478"/>
    </source>
</evidence>
<gene>
    <name evidence="9" type="primary">Aste57867_17417</name>
    <name evidence="8" type="ORF">As57867_017357</name>
    <name evidence="9" type="ORF">ASTE57867_17417</name>
</gene>
<evidence type="ECO:0000313" key="10">
    <source>
        <dbReference type="Proteomes" id="UP000332933"/>
    </source>
</evidence>
<organism evidence="9 10">
    <name type="scientific">Aphanomyces stellatus</name>
    <dbReference type="NCBI Taxonomy" id="120398"/>
    <lineage>
        <taxon>Eukaryota</taxon>
        <taxon>Sar</taxon>
        <taxon>Stramenopiles</taxon>
        <taxon>Oomycota</taxon>
        <taxon>Saprolegniomycetes</taxon>
        <taxon>Saprolegniales</taxon>
        <taxon>Verrucalvaceae</taxon>
        <taxon>Aphanomyces</taxon>
    </lineage>
</organism>
<protein>
    <submittedName>
        <fullName evidence="9">Aste57867_17417 protein</fullName>
    </submittedName>
</protein>
<keyword evidence="6" id="KW-0539">Nucleus</keyword>
<dbReference type="GO" id="GO:0046872">
    <property type="term" value="F:metal ion binding"/>
    <property type="evidence" value="ECO:0007669"/>
    <property type="project" value="UniProtKB-KW"/>
</dbReference>
<keyword evidence="4" id="KW-0862">Zinc</keyword>
<keyword evidence="10" id="KW-1185">Reference proteome</keyword>
<dbReference type="PANTHER" id="PTHR11239:SF1">
    <property type="entry name" value="DNA-DIRECTED RNA POLYMERASE II SUBUNIT RPB9"/>
    <property type="match status" value="1"/>
</dbReference>
<keyword evidence="3" id="KW-0479">Metal-binding</keyword>
<dbReference type="InterPro" id="IPR019761">
    <property type="entry name" value="DNA-dir_RNA_pol-M_15_CS"/>
</dbReference>
<keyword evidence="5" id="KW-0804">Transcription</keyword>
<comment type="similarity">
    <text evidence="1">Belongs to the archaeal RpoM/eukaryotic RPA12/RPB9/RPC11 RNA polymerase family.</text>
</comment>
<dbReference type="Pfam" id="PF02150">
    <property type="entry name" value="Zn_ribbon_RPB9"/>
    <property type="match status" value="1"/>
</dbReference>
<dbReference type="GO" id="GO:0003899">
    <property type="term" value="F:DNA-directed RNA polymerase activity"/>
    <property type="evidence" value="ECO:0007669"/>
    <property type="project" value="InterPro"/>
</dbReference>